<evidence type="ECO:0000256" key="1">
    <source>
        <dbReference type="ARBA" id="ARBA00004613"/>
    </source>
</evidence>
<dbReference type="InterPro" id="IPR010345">
    <property type="entry name" value="IL-17_fam"/>
</dbReference>
<dbReference type="GeneID" id="106531146"/>
<dbReference type="OrthoDB" id="6093351at2759"/>
<dbReference type="RefSeq" id="XP_013882385.1">
    <property type="nucleotide sequence ID" value="XM_014026931.1"/>
</dbReference>
<dbReference type="SUPFAM" id="SSF57501">
    <property type="entry name" value="Cystine-knot cytokines"/>
    <property type="match status" value="1"/>
</dbReference>
<keyword evidence="4" id="KW-0732">Signal</keyword>
<feature type="region of interest" description="Disordered" evidence="5">
    <location>
        <begin position="1"/>
        <end position="43"/>
    </location>
</feature>
<dbReference type="Gene3D" id="2.10.90.10">
    <property type="entry name" value="Cystine-knot cytokines"/>
    <property type="match status" value="1"/>
</dbReference>
<evidence type="ECO:0000313" key="6">
    <source>
        <dbReference type="Proteomes" id="UP000192220"/>
    </source>
</evidence>
<organism evidence="6 7">
    <name type="scientific">Austrofundulus limnaeus</name>
    <name type="common">Annual killifish</name>
    <dbReference type="NCBI Taxonomy" id="52670"/>
    <lineage>
        <taxon>Eukaryota</taxon>
        <taxon>Metazoa</taxon>
        <taxon>Chordata</taxon>
        <taxon>Craniata</taxon>
        <taxon>Vertebrata</taxon>
        <taxon>Euteleostomi</taxon>
        <taxon>Actinopterygii</taxon>
        <taxon>Neopterygii</taxon>
        <taxon>Teleostei</taxon>
        <taxon>Neoteleostei</taxon>
        <taxon>Acanthomorphata</taxon>
        <taxon>Ovalentaria</taxon>
        <taxon>Atherinomorphae</taxon>
        <taxon>Cyprinodontiformes</taxon>
        <taxon>Rivulidae</taxon>
        <taxon>Austrofundulus</taxon>
    </lineage>
</organism>
<dbReference type="STRING" id="52670.A0A2I4CQW6"/>
<gene>
    <name evidence="7" type="primary">LOC106531146</name>
</gene>
<keyword evidence="3" id="KW-0964">Secreted</keyword>
<dbReference type="GO" id="GO:0005125">
    <property type="term" value="F:cytokine activity"/>
    <property type="evidence" value="ECO:0007669"/>
    <property type="project" value="InterPro"/>
</dbReference>
<protein>
    <submittedName>
        <fullName evidence="7">Interleukin-17A-like</fullName>
    </submittedName>
</protein>
<keyword evidence="6" id="KW-1185">Reference proteome</keyword>
<comment type="subcellular location">
    <subcellularLocation>
        <location evidence="1">Secreted</location>
    </subcellularLocation>
</comment>
<dbReference type="Pfam" id="PF06083">
    <property type="entry name" value="IL17"/>
    <property type="match status" value="1"/>
</dbReference>
<accession>A0A2I4CQW6</accession>
<dbReference type="InParanoid" id="A0A2I4CQW6"/>
<dbReference type="GO" id="GO:0005576">
    <property type="term" value="C:extracellular region"/>
    <property type="evidence" value="ECO:0007669"/>
    <property type="project" value="UniProtKB-SubCell"/>
</dbReference>
<comment type="similarity">
    <text evidence="2">Belongs to the IL-17 family.</text>
</comment>
<evidence type="ECO:0000256" key="4">
    <source>
        <dbReference type="ARBA" id="ARBA00022729"/>
    </source>
</evidence>
<evidence type="ECO:0000256" key="2">
    <source>
        <dbReference type="ARBA" id="ARBA00007236"/>
    </source>
</evidence>
<evidence type="ECO:0000313" key="7">
    <source>
        <dbReference type="RefSeq" id="XP_013882385.1"/>
    </source>
</evidence>
<evidence type="ECO:0000256" key="5">
    <source>
        <dbReference type="SAM" id="MobiDB-lite"/>
    </source>
</evidence>
<reference evidence="7" key="1">
    <citation type="submission" date="2025-08" db="UniProtKB">
        <authorList>
            <consortium name="RefSeq"/>
        </authorList>
    </citation>
    <scope>IDENTIFICATION</scope>
    <source>
        <strain evidence="7">Quisiro</strain>
        <tissue evidence="7">Liver</tissue>
    </source>
</reference>
<dbReference type="InterPro" id="IPR029034">
    <property type="entry name" value="Cystine-knot_cytokine"/>
</dbReference>
<dbReference type="AlphaFoldDB" id="A0A2I4CQW6"/>
<dbReference type="KEGG" id="alim:106531146"/>
<name>A0A2I4CQW6_AUSLI</name>
<feature type="compositionally biased region" description="Polar residues" evidence="5">
    <location>
        <begin position="16"/>
        <end position="43"/>
    </location>
</feature>
<proteinExistence type="inferred from homology"/>
<sequence>MQEEQTQPPGCDATLMFSSETPVSSDSGSDINHRSLSPWSWSSTTVKNRIPSTLWKAECNSNYCESPNPGLEDYHDLESKPVYQTILVLNRKEGERCYTVSFQSIPVGCTCVRPKITSEPIQL</sequence>
<evidence type="ECO:0000256" key="3">
    <source>
        <dbReference type="ARBA" id="ARBA00022525"/>
    </source>
</evidence>
<dbReference type="FunCoup" id="A0A2I4CQW6">
    <property type="interactions" value="4"/>
</dbReference>
<dbReference type="Proteomes" id="UP000192220">
    <property type="component" value="Unplaced"/>
</dbReference>